<comment type="caution">
    <text evidence="1">The sequence shown here is derived from an EMBL/GenBank/DDBJ whole genome shotgun (WGS) entry which is preliminary data.</text>
</comment>
<dbReference type="EMBL" id="JYDH01003957">
    <property type="protein sequence ID" value="KRY04943.1"/>
    <property type="molecule type" value="Genomic_DNA"/>
</dbReference>
<dbReference type="InParanoid" id="A0A0V0YXB4"/>
<sequence length="80" mass="8991">LFQYECDFIIQTKALHKTPIVKSNSVRSLNSLAVSNMKDEEDWTDGEETPSDASLIITKEEEEEELGENDAVCKNSTVIL</sequence>
<keyword evidence="2" id="KW-1185">Reference proteome</keyword>
<evidence type="ECO:0000313" key="1">
    <source>
        <dbReference type="EMBL" id="KRY04943.1"/>
    </source>
</evidence>
<protein>
    <submittedName>
        <fullName evidence="1">Uncharacterized protein</fullName>
    </submittedName>
</protein>
<name>A0A0V0YXB4_TRISP</name>
<dbReference type="STRING" id="6334.A0A0V0YXB4"/>
<organism evidence="1 2">
    <name type="scientific">Trichinella spiralis</name>
    <name type="common">Trichina worm</name>
    <dbReference type="NCBI Taxonomy" id="6334"/>
    <lineage>
        <taxon>Eukaryota</taxon>
        <taxon>Metazoa</taxon>
        <taxon>Ecdysozoa</taxon>
        <taxon>Nematoda</taxon>
        <taxon>Enoplea</taxon>
        <taxon>Dorylaimia</taxon>
        <taxon>Trichinellida</taxon>
        <taxon>Trichinellidae</taxon>
        <taxon>Trichinella</taxon>
    </lineage>
</organism>
<proteinExistence type="predicted"/>
<dbReference type="OrthoDB" id="10053431at2759"/>
<accession>A0A0V0YXB4</accession>
<evidence type="ECO:0000313" key="2">
    <source>
        <dbReference type="Proteomes" id="UP000054776"/>
    </source>
</evidence>
<reference evidence="1 2" key="1">
    <citation type="submission" date="2015-01" db="EMBL/GenBank/DDBJ databases">
        <title>Evolution of Trichinella species and genotypes.</title>
        <authorList>
            <person name="Korhonen P.K."/>
            <person name="Edoardo P."/>
            <person name="Giuseppe L.R."/>
            <person name="Gasser R.B."/>
        </authorList>
    </citation>
    <scope>NUCLEOTIDE SEQUENCE [LARGE SCALE GENOMIC DNA]</scope>
    <source>
        <strain evidence="1">ISS3</strain>
    </source>
</reference>
<dbReference type="AlphaFoldDB" id="A0A0V0YXB4"/>
<feature type="non-terminal residue" evidence="1">
    <location>
        <position position="80"/>
    </location>
</feature>
<dbReference type="Proteomes" id="UP000054776">
    <property type="component" value="Unassembled WGS sequence"/>
</dbReference>
<feature type="non-terminal residue" evidence="1">
    <location>
        <position position="1"/>
    </location>
</feature>
<gene>
    <name evidence="1" type="ORF">T01_15803</name>
</gene>